<dbReference type="KEGG" id="rhoz:GXP67_31245"/>
<keyword evidence="1" id="KW-0732">Signal</keyword>
<organism evidence="2 3">
    <name type="scientific">Rhodocytophaga rosea</name>
    <dbReference type="NCBI Taxonomy" id="2704465"/>
    <lineage>
        <taxon>Bacteria</taxon>
        <taxon>Pseudomonadati</taxon>
        <taxon>Bacteroidota</taxon>
        <taxon>Cytophagia</taxon>
        <taxon>Cytophagales</taxon>
        <taxon>Rhodocytophagaceae</taxon>
        <taxon>Rhodocytophaga</taxon>
    </lineage>
</organism>
<dbReference type="EMBL" id="CP048222">
    <property type="protein sequence ID" value="QHT70808.1"/>
    <property type="molecule type" value="Genomic_DNA"/>
</dbReference>
<gene>
    <name evidence="2" type="ORF">GXP67_31245</name>
</gene>
<evidence type="ECO:0000313" key="3">
    <source>
        <dbReference type="Proteomes" id="UP000480178"/>
    </source>
</evidence>
<dbReference type="Proteomes" id="UP000480178">
    <property type="component" value="Chromosome"/>
</dbReference>
<accession>A0A6C0GRV9</accession>
<protein>
    <submittedName>
        <fullName evidence="2">Uncharacterized protein</fullName>
    </submittedName>
</protein>
<feature type="chain" id="PRO_5025538836" evidence="1">
    <location>
        <begin position="25"/>
        <end position="255"/>
    </location>
</feature>
<proteinExistence type="predicted"/>
<keyword evidence="3" id="KW-1185">Reference proteome</keyword>
<evidence type="ECO:0000256" key="1">
    <source>
        <dbReference type="SAM" id="SignalP"/>
    </source>
</evidence>
<dbReference type="AlphaFoldDB" id="A0A6C0GRV9"/>
<reference evidence="2 3" key="1">
    <citation type="submission" date="2020-01" db="EMBL/GenBank/DDBJ databases">
        <authorList>
            <person name="Kim M.K."/>
        </authorList>
    </citation>
    <scope>NUCLEOTIDE SEQUENCE [LARGE SCALE GENOMIC DNA]</scope>
    <source>
        <strain evidence="2 3">172606-1</strain>
    </source>
</reference>
<name>A0A6C0GRV9_9BACT</name>
<dbReference type="RefSeq" id="WP_162446771.1">
    <property type="nucleotide sequence ID" value="NZ_CP048222.1"/>
</dbReference>
<sequence length="255" mass="29046">MNLEIGKCALIALLILCVSLVSQAQKNPAYPSAQSKQSWPGRTKGYWKLRTDYLTATTIVWFYNEYNELLYKEELNKKYIKPSIQNNRRLDRLLSDLLQRKLVAASGIKAKELEVDNKHNTADLVAIIQQADTIAWAASASPISKDLHTAAFVSDNLIHIHLSIVNPKREEVLIRIVEDTFKSNLHLITSLDSPVYKESITSHLYKRTLDVSFLKVGQYKLEIKSKDSSNTFVLLVNEAQQGKKIMLRSSTLKEW</sequence>
<feature type="signal peptide" evidence="1">
    <location>
        <begin position="1"/>
        <end position="24"/>
    </location>
</feature>
<evidence type="ECO:0000313" key="2">
    <source>
        <dbReference type="EMBL" id="QHT70808.1"/>
    </source>
</evidence>